<evidence type="ECO:0000256" key="11">
    <source>
        <dbReference type="SAM" id="Phobius"/>
    </source>
</evidence>
<accession>A0A915HKA3</accession>
<evidence type="ECO:0000256" key="10">
    <source>
        <dbReference type="ARBA" id="ARBA00045455"/>
    </source>
</evidence>
<comment type="function">
    <text evidence="10">Has probably no intrinsic transporter activity but together with SLC30A5 forms a functional zinc ion:proton antiporter heterodimer, mediating zinc entry into the lumen of organelles along the secretory pathway. As part of that zinc ion:proton antiporter, contributes to zinc ion homeostasis within the early secretory pathway and regulates the activation and folding of enzymes like alkaline phosphatases and enzymes involved in phosphatidylinositol glycan anchor biosynthesis.</text>
</comment>
<feature type="transmembrane region" description="Helical" evidence="11">
    <location>
        <begin position="130"/>
        <end position="152"/>
    </location>
</feature>
<organism evidence="13 14">
    <name type="scientific">Romanomermis culicivorax</name>
    <name type="common">Nematode worm</name>
    <dbReference type="NCBI Taxonomy" id="13658"/>
    <lineage>
        <taxon>Eukaryota</taxon>
        <taxon>Metazoa</taxon>
        <taxon>Ecdysozoa</taxon>
        <taxon>Nematoda</taxon>
        <taxon>Enoplea</taxon>
        <taxon>Dorylaimia</taxon>
        <taxon>Mermithida</taxon>
        <taxon>Mermithoidea</taxon>
        <taxon>Mermithidae</taxon>
        <taxon>Romanomermis</taxon>
    </lineage>
</organism>
<dbReference type="PANTHER" id="PTHR46531">
    <property type="entry name" value="ZINC TRANSPORTER 6"/>
    <property type="match status" value="1"/>
</dbReference>
<evidence type="ECO:0000313" key="14">
    <source>
        <dbReference type="WBParaSite" id="nRc.2.0.1.t01885-RA"/>
    </source>
</evidence>
<dbReference type="Proteomes" id="UP000887565">
    <property type="component" value="Unplaced"/>
</dbReference>
<evidence type="ECO:0000256" key="6">
    <source>
        <dbReference type="ARBA" id="ARBA00023034"/>
    </source>
</evidence>
<evidence type="ECO:0000313" key="13">
    <source>
        <dbReference type="Proteomes" id="UP000887565"/>
    </source>
</evidence>
<evidence type="ECO:0000256" key="5">
    <source>
        <dbReference type="ARBA" id="ARBA00022989"/>
    </source>
</evidence>
<keyword evidence="6" id="KW-0333">Golgi apparatus</keyword>
<keyword evidence="13" id="KW-1185">Reference proteome</keyword>
<dbReference type="GO" id="GO:0016020">
    <property type="term" value="C:membrane"/>
    <property type="evidence" value="ECO:0007669"/>
    <property type="project" value="InterPro"/>
</dbReference>
<keyword evidence="3 11" id="KW-0812">Transmembrane</keyword>
<dbReference type="GO" id="GO:0005794">
    <property type="term" value="C:Golgi apparatus"/>
    <property type="evidence" value="ECO:0007669"/>
    <property type="project" value="UniProtKB-SubCell"/>
</dbReference>
<feature type="transmembrane region" description="Helical" evidence="11">
    <location>
        <begin position="278"/>
        <end position="297"/>
    </location>
</feature>
<dbReference type="PANTHER" id="PTHR46531:SF1">
    <property type="entry name" value="ZINC TRANSPORTER 6"/>
    <property type="match status" value="1"/>
</dbReference>
<dbReference type="GO" id="GO:0008324">
    <property type="term" value="F:monoatomic cation transmembrane transporter activity"/>
    <property type="evidence" value="ECO:0007669"/>
    <property type="project" value="InterPro"/>
</dbReference>
<dbReference type="AlphaFoldDB" id="A0A915HKA3"/>
<evidence type="ECO:0000256" key="9">
    <source>
        <dbReference type="ARBA" id="ARBA00038600"/>
    </source>
</evidence>
<dbReference type="WBParaSite" id="nRc.2.0.1.t01885-RA">
    <property type="protein sequence ID" value="nRc.2.0.1.t01885-RA"/>
    <property type="gene ID" value="nRc.2.0.1.g01885"/>
</dbReference>
<keyword evidence="8 11" id="KW-0472">Membrane</keyword>
<reference evidence="14" key="1">
    <citation type="submission" date="2022-11" db="UniProtKB">
        <authorList>
            <consortium name="WormBaseParasite"/>
        </authorList>
    </citation>
    <scope>IDENTIFICATION</scope>
</reference>
<keyword evidence="7" id="KW-0406">Ion transport</keyword>
<evidence type="ECO:0000259" key="12">
    <source>
        <dbReference type="Pfam" id="PF01545"/>
    </source>
</evidence>
<name>A0A915HKA3_ROMCU</name>
<proteinExistence type="predicted"/>
<feature type="domain" description="Cation efflux protein transmembrane" evidence="12">
    <location>
        <begin position="90"/>
        <end position="303"/>
    </location>
</feature>
<dbReference type="Gene3D" id="1.20.1510.10">
    <property type="entry name" value="Cation efflux protein transmembrane domain"/>
    <property type="match status" value="1"/>
</dbReference>
<dbReference type="Pfam" id="PF01545">
    <property type="entry name" value="Cation_efflux"/>
    <property type="match status" value="1"/>
</dbReference>
<feature type="transmembrane region" description="Helical" evidence="11">
    <location>
        <begin position="249"/>
        <end position="266"/>
    </location>
</feature>
<feature type="transmembrane region" description="Helical" evidence="11">
    <location>
        <begin position="85"/>
        <end position="110"/>
    </location>
</feature>
<comment type="subcellular location">
    <subcellularLocation>
        <location evidence="1">Golgi apparatus</location>
        <location evidence="1">trans-Golgi network membrane</location>
        <topology evidence="1">Multi-pass membrane protein</topology>
    </subcellularLocation>
</comment>
<evidence type="ECO:0000256" key="7">
    <source>
        <dbReference type="ARBA" id="ARBA00023065"/>
    </source>
</evidence>
<keyword evidence="4" id="KW-0862">Zinc</keyword>
<keyword evidence="5 11" id="KW-1133">Transmembrane helix</keyword>
<dbReference type="InterPro" id="IPR052005">
    <property type="entry name" value="CDF_SLC30A"/>
</dbReference>
<sequence>TFGLYLDADFYHGRTAHCETFGNEPLTDPVDFTVVGLEIVYGCVLNLQIYHFKVQYECYRACLCFTTVREGGDLYSSLLLRRSLFLYYFALQAYSLLIVFDFLCVLTASLKVWSDETKNESRNSFSYGDARFDVLCIFGTTVLVQLGALFVGKECLEHILEKSGDEKDGQQHEPTASDSFSILLLSSLGTFVCHLIAYGAQLSQNTSLNVVLNGSSSSWLQEHCADISHTLCRFIPGLSRLLLPRVNPLSFLNVSGLSFCALTAILIESNDCNACDSFIAICLLFMIIGTMKPLAIYTGRILLQTSPAHALPQLDKSMREASTLDGVLEIADDHFWQLSLNRMAGSVVVRVRRDADEQLVLSQVTGKLYPIVNDLTIQINKDTSWRPVPKNPVVEQTFRNIDQ</sequence>
<evidence type="ECO:0000256" key="1">
    <source>
        <dbReference type="ARBA" id="ARBA00004166"/>
    </source>
</evidence>
<keyword evidence="2" id="KW-0813">Transport</keyword>
<dbReference type="GO" id="GO:0006829">
    <property type="term" value="P:zinc ion transport"/>
    <property type="evidence" value="ECO:0007669"/>
    <property type="project" value="TreeGrafter"/>
</dbReference>
<evidence type="ECO:0000256" key="4">
    <source>
        <dbReference type="ARBA" id="ARBA00022833"/>
    </source>
</evidence>
<evidence type="ECO:0000256" key="8">
    <source>
        <dbReference type="ARBA" id="ARBA00023136"/>
    </source>
</evidence>
<protein>
    <submittedName>
        <fullName evidence="14">Zinc transporter 6</fullName>
    </submittedName>
</protein>
<dbReference type="InterPro" id="IPR058533">
    <property type="entry name" value="Cation_efflux_TM"/>
</dbReference>
<dbReference type="InterPro" id="IPR027469">
    <property type="entry name" value="Cation_efflux_TMD_sf"/>
</dbReference>
<evidence type="ECO:0000256" key="3">
    <source>
        <dbReference type="ARBA" id="ARBA00022692"/>
    </source>
</evidence>
<evidence type="ECO:0000256" key="2">
    <source>
        <dbReference type="ARBA" id="ARBA00022448"/>
    </source>
</evidence>
<comment type="subunit">
    <text evidence="9">Heterodimer with SLC30A5; form a functional zinc ion transmembrane transporter.</text>
</comment>